<dbReference type="EMBL" id="BLAY01000091">
    <property type="protein sequence ID" value="GET40455.1"/>
    <property type="molecule type" value="Genomic_DNA"/>
</dbReference>
<gene>
    <name evidence="4" type="ORF">MiSe_52640</name>
</gene>
<evidence type="ECO:0000313" key="5">
    <source>
        <dbReference type="Proteomes" id="UP001050975"/>
    </source>
</evidence>
<dbReference type="Pfam" id="PF12770">
    <property type="entry name" value="CHAT"/>
    <property type="match status" value="1"/>
</dbReference>
<accession>A0AAV3XHN1</accession>
<organism evidence="4 5">
    <name type="scientific">Microseira wollei NIES-4236</name>
    <dbReference type="NCBI Taxonomy" id="2530354"/>
    <lineage>
        <taxon>Bacteria</taxon>
        <taxon>Bacillati</taxon>
        <taxon>Cyanobacteriota</taxon>
        <taxon>Cyanophyceae</taxon>
        <taxon>Oscillatoriophycideae</taxon>
        <taxon>Aerosakkonematales</taxon>
        <taxon>Aerosakkonemataceae</taxon>
        <taxon>Microseira</taxon>
    </lineage>
</organism>
<name>A0AAV3XHN1_9CYAN</name>
<feature type="signal peptide" evidence="2">
    <location>
        <begin position="1"/>
        <end position="26"/>
    </location>
</feature>
<dbReference type="Proteomes" id="UP001050975">
    <property type="component" value="Unassembled WGS sequence"/>
</dbReference>
<dbReference type="InterPro" id="IPR024983">
    <property type="entry name" value="CHAT_dom"/>
</dbReference>
<keyword evidence="5" id="KW-1185">Reference proteome</keyword>
<sequence length="493" mass="54464">MKLIKFLLVSLICCILIIFSASPGLNQSGTQSDVTVPNPIEINPQPRNDLPTSQSNQTIDRSAFEKLVTSASNAQAVQLFEELQALEISNYFGFNLFGKTVSVDQISDTLCQLGETTGKKAALIYVISLADRLELLLVLPKAQACNTPQSQQNNNRIIIRKFVPEAKGSLVQQVAREFRIGVTDLSSPEDYKVPAQQLYQWIVTPLISDLLANKIDTLLFSMDGGLRSIPIGAFSDGQQFLIEQYSVALIPSFSLTDTRYVPITNSQILAMGISKSTQEQTPLPAVAVEIPTLTNQLWRGVEFLNETATLENLKSTSSKQRFEMIHVATHAEFRPGDARESYIQFWDDKLRLNQLRDLSQNVGWELPPKVEMLVLSACRTALGSAQAELGFAGLAIQAGVKTAIGSLWYASDEGSLALMTEFYLQLRTAPIKTEALKQAQLALLKEQVRVEGGQLRLSDGRLISLPPEIAARGDQILSHPYFWSAYTLVGNWN</sequence>
<reference evidence="4" key="1">
    <citation type="submission" date="2019-10" db="EMBL/GenBank/DDBJ databases">
        <title>Draft genome sequece of Microseira wollei NIES-4236.</title>
        <authorList>
            <person name="Yamaguchi H."/>
            <person name="Suzuki S."/>
            <person name="Kawachi M."/>
        </authorList>
    </citation>
    <scope>NUCLEOTIDE SEQUENCE</scope>
    <source>
        <strain evidence="4">NIES-4236</strain>
    </source>
</reference>
<dbReference type="RefSeq" id="WP_226586292.1">
    <property type="nucleotide sequence ID" value="NZ_BLAY01000091.1"/>
</dbReference>
<protein>
    <recommendedName>
        <fullName evidence="3">CHAT domain-containing protein</fullName>
    </recommendedName>
</protein>
<dbReference type="AlphaFoldDB" id="A0AAV3XHN1"/>
<comment type="caution">
    <text evidence="4">The sequence shown here is derived from an EMBL/GenBank/DDBJ whole genome shotgun (WGS) entry which is preliminary data.</text>
</comment>
<evidence type="ECO:0000259" key="3">
    <source>
        <dbReference type="Pfam" id="PF12770"/>
    </source>
</evidence>
<evidence type="ECO:0000256" key="1">
    <source>
        <dbReference type="SAM" id="MobiDB-lite"/>
    </source>
</evidence>
<feature type="region of interest" description="Disordered" evidence="1">
    <location>
        <begin position="30"/>
        <end position="55"/>
    </location>
</feature>
<feature type="domain" description="CHAT" evidence="3">
    <location>
        <begin position="194"/>
        <end position="491"/>
    </location>
</feature>
<keyword evidence="2" id="KW-0732">Signal</keyword>
<evidence type="ECO:0000313" key="4">
    <source>
        <dbReference type="EMBL" id="GET40455.1"/>
    </source>
</evidence>
<proteinExistence type="predicted"/>
<evidence type="ECO:0000256" key="2">
    <source>
        <dbReference type="SAM" id="SignalP"/>
    </source>
</evidence>
<feature type="chain" id="PRO_5043439047" description="CHAT domain-containing protein" evidence="2">
    <location>
        <begin position="27"/>
        <end position="493"/>
    </location>
</feature>